<keyword evidence="4" id="KW-0597">Phosphoprotein</keyword>
<dbReference type="InterPro" id="IPR001789">
    <property type="entry name" value="Sig_transdc_resp-reg_receiver"/>
</dbReference>
<protein>
    <recommendedName>
        <fullName evidence="5">Response regulatory domain-containing protein</fullName>
    </recommendedName>
</protein>
<organism evidence="6">
    <name type="scientific">Solanum lycopersicum</name>
    <name type="common">Tomato</name>
    <name type="synonym">Lycopersicon esculentum</name>
    <dbReference type="NCBI Taxonomy" id="4081"/>
    <lineage>
        <taxon>Eukaryota</taxon>
        <taxon>Viridiplantae</taxon>
        <taxon>Streptophyta</taxon>
        <taxon>Embryophyta</taxon>
        <taxon>Tracheophyta</taxon>
        <taxon>Spermatophyta</taxon>
        <taxon>Magnoliopsida</taxon>
        <taxon>eudicotyledons</taxon>
        <taxon>Gunneridae</taxon>
        <taxon>Pentapetalae</taxon>
        <taxon>asterids</taxon>
        <taxon>lamiids</taxon>
        <taxon>Solanales</taxon>
        <taxon>Solanaceae</taxon>
        <taxon>Solanoideae</taxon>
        <taxon>Solaneae</taxon>
        <taxon>Solanum</taxon>
        <taxon>Solanum subgen. Lycopersicon</taxon>
    </lineage>
</organism>
<dbReference type="STRING" id="4081.A0A3Q7JNV0"/>
<dbReference type="EnsemblPlants" id="Solyc11g066170.2.1">
    <property type="protein sequence ID" value="Solyc11g066170.2.1"/>
    <property type="gene ID" value="Solyc11g066170.2"/>
</dbReference>
<evidence type="ECO:0000259" key="5">
    <source>
        <dbReference type="PROSITE" id="PS50110"/>
    </source>
</evidence>
<dbReference type="Gramene" id="Solyc11g066170.2.1">
    <property type="protein sequence ID" value="Solyc11g066170.2.1"/>
    <property type="gene ID" value="Solyc11g066170.2"/>
</dbReference>
<dbReference type="OMA" id="MLEMNYL"/>
<dbReference type="AlphaFoldDB" id="A0A3Q7JNV0"/>
<dbReference type="PANTHER" id="PTHR43874">
    <property type="entry name" value="TWO-COMPONENT RESPONSE REGULATOR"/>
    <property type="match status" value="1"/>
</dbReference>
<dbReference type="PANTHER" id="PTHR43874:SF87">
    <property type="entry name" value="HTH MYB-TYPE DOMAIN-CONTAINING PROTEIN"/>
    <property type="match status" value="1"/>
</dbReference>
<feature type="domain" description="Response regulatory" evidence="5">
    <location>
        <begin position="19"/>
        <end position="102"/>
    </location>
</feature>
<feature type="modified residue" description="4-aspartylphosphate" evidence="4">
    <location>
        <position position="70"/>
    </location>
</feature>
<keyword evidence="1" id="KW-0902">Two-component regulatory system</keyword>
<proteinExistence type="predicted"/>
<evidence type="ECO:0000256" key="2">
    <source>
        <dbReference type="ARBA" id="ARBA00023015"/>
    </source>
</evidence>
<reference evidence="6" key="1">
    <citation type="journal article" date="2012" name="Nature">
        <title>The tomato genome sequence provides insights into fleshy fruit evolution.</title>
        <authorList>
            <consortium name="Tomato Genome Consortium"/>
        </authorList>
    </citation>
    <scope>NUCLEOTIDE SEQUENCE [LARGE SCALE GENOMIC DNA]</scope>
    <source>
        <strain evidence="6">cv. Heinz 1706</strain>
    </source>
</reference>
<dbReference type="SUPFAM" id="SSF52172">
    <property type="entry name" value="CheY-like"/>
    <property type="match status" value="1"/>
</dbReference>
<keyword evidence="2" id="KW-0805">Transcription regulation</keyword>
<accession>A0A3Q7JNV0</accession>
<dbReference type="Pfam" id="PF00072">
    <property type="entry name" value="Response_reg"/>
    <property type="match status" value="1"/>
</dbReference>
<dbReference type="PaxDb" id="4081-Solyc11g066170.1.1"/>
<evidence type="ECO:0000313" key="7">
    <source>
        <dbReference type="Proteomes" id="UP000004994"/>
    </source>
</evidence>
<keyword evidence="3" id="KW-0804">Transcription</keyword>
<dbReference type="GO" id="GO:0000160">
    <property type="term" value="P:phosphorelay signal transduction system"/>
    <property type="evidence" value="ECO:0007669"/>
    <property type="project" value="UniProtKB-KW"/>
</dbReference>
<sequence>MDCEIIRNVDIPSAYVGLKVLLVDPDTTCLSNITTMLEQHSFKVTAIEQASTALFILRENIDQFDLIMVDANMLEMNYLEFIKYTQLIKDKPIVCKIISSKS</sequence>
<dbReference type="Gene3D" id="3.40.50.2300">
    <property type="match status" value="1"/>
</dbReference>
<dbReference type="InterPro" id="IPR011006">
    <property type="entry name" value="CheY-like_superfamily"/>
</dbReference>
<dbReference type="PROSITE" id="PS50110">
    <property type="entry name" value="RESPONSE_REGULATORY"/>
    <property type="match status" value="1"/>
</dbReference>
<keyword evidence="7" id="KW-1185">Reference proteome</keyword>
<dbReference type="Proteomes" id="UP000004994">
    <property type="component" value="Chromosome 11"/>
</dbReference>
<name>A0A3Q7JNV0_SOLLC</name>
<dbReference type="InParanoid" id="A0A3Q7JNV0"/>
<evidence type="ECO:0000313" key="6">
    <source>
        <dbReference type="EnsemblPlants" id="Solyc11g066170.2.1"/>
    </source>
</evidence>
<evidence type="ECO:0000256" key="4">
    <source>
        <dbReference type="PROSITE-ProRule" id="PRU00169"/>
    </source>
</evidence>
<dbReference type="InterPro" id="IPR045279">
    <property type="entry name" value="ARR-like"/>
</dbReference>
<evidence type="ECO:0000256" key="3">
    <source>
        <dbReference type="ARBA" id="ARBA00023163"/>
    </source>
</evidence>
<reference evidence="6" key="2">
    <citation type="submission" date="2019-01" db="UniProtKB">
        <authorList>
            <consortium name="EnsemblPlants"/>
        </authorList>
    </citation>
    <scope>IDENTIFICATION</scope>
    <source>
        <strain evidence="6">cv. Heinz 1706</strain>
    </source>
</reference>
<dbReference type="GO" id="GO:0009736">
    <property type="term" value="P:cytokinin-activated signaling pathway"/>
    <property type="evidence" value="ECO:0007669"/>
    <property type="project" value="InterPro"/>
</dbReference>
<evidence type="ECO:0000256" key="1">
    <source>
        <dbReference type="ARBA" id="ARBA00023012"/>
    </source>
</evidence>